<evidence type="ECO:0000256" key="1">
    <source>
        <dbReference type="SAM" id="Phobius"/>
    </source>
</evidence>
<sequence>MYARCIVLKSIVMLTVSIYELLLVAFLLLVLGGKNEIKDIINICANLYHQITGFKKSITALIYDIMEGSSIDIIHQENTKNSSTINKNNKPLG</sequence>
<keyword evidence="1" id="KW-1133">Transmembrane helix</keyword>
<evidence type="ECO:0000313" key="2">
    <source>
        <dbReference type="EMBL" id="CAK8162446.1"/>
    </source>
</evidence>
<gene>
    <name evidence="2" type="ORF">CAXC1_150040</name>
</gene>
<keyword evidence="3" id="KW-1185">Reference proteome</keyword>
<accession>A0ABP0EU53</accession>
<keyword evidence="1" id="KW-0472">Membrane</keyword>
<dbReference type="EMBL" id="CAWVOK010000006">
    <property type="protein sequence ID" value="CAK8162446.1"/>
    <property type="molecule type" value="Genomic_DNA"/>
</dbReference>
<name>A0ABP0EU53_9RICK</name>
<proteinExistence type="predicted"/>
<keyword evidence="1" id="KW-0812">Transmembrane</keyword>
<organism evidence="2 3">
    <name type="scientific">Candidatus Xenohaliotis californiensis</name>
    <dbReference type="NCBI Taxonomy" id="84677"/>
    <lineage>
        <taxon>Bacteria</taxon>
        <taxon>Pseudomonadati</taxon>
        <taxon>Pseudomonadota</taxon>
        <taxon>Alphaproteobacteria</taxon>
        <taxon>Rickettsiales</taxon>
        <taxon>Anaplasmataceae</taxon>
        <taxon>Candidatus Xenohaliotis</taxon>
    </lineage>
</organism>
<feature type="transmembrane region" description="Helical" evidence="1">
    <location>
        <begin position="6"/>
        <end position="31"/>
    </location>
</feature>
<dbReference type="Proteomes" id="UP001314181">
    <property type="component" value="Unassembled WGS sequence"/>
</dbReference>
<comment type="caution">
    <text evidence="2">The sequence shown here is derived from an EMBL/GenBank/DDBJ whole genome shotgun (WGS) entry which is preliminary data.</text>
</comment>
<evidence type="ECO:0000313" key="3">
    <source>
        <dbReference type="Proteomes" id="UP001314181"/>
    </source>
</evidence>
<dbReference type="RefSeq" id="WP_338363484.1">
    <property type="nucleotide sequence ID" value="NZ_CAWVOK010000006.1"/>
</dbReference>
<protein>
    <submittedName>
        <fullName evidence="2">Uncharacterized protein</fullName>
    </submittedName>
</protein>
<reference evidence="2 3" key="1">
    <citation type="submission" date="2024-01" db="EMBL/GenBank/DDBJ databases">
        <authorList>
            <person name="Kunselman E."/>
        </authorList>
    </citation>
    <scope>NUCLEOTIDE SEQUENCE [LARGE SCALE GENOMIC DNA]</scope>
    <source>
        <strain evidence="2">2 abalone samples</strain>
    </source>
</reference>